<dbReference type="Proteomes" id="UP000271554">
    <property type="component" value="Chromosome"/>
</dbReference>
<dbReference type="InterPro" id="IPR022409">
    <property type="entry name" value="PKD/Chitinase_dom"/>
</dbReference>
<keyword evidence="12" id="KW-0106">Calcium</keyword>
<comment type="cofactor">
    <cofactor evidence="3">
        <name>Zn(2+)</name>
        <dbReference type="ChEBI" id="CHEBI:29105"/>
    </cofactor>
</comment>
<evidence type="ECO:0000256" key="18">
    <source>
        <dbReference type="SAM" id="SignalP"/>
    </source>
</evidence>
<comment type="catalytic activity">
    <reaction evidence="1">
        <text>Digestion of native collagen in the triple helical region at Xaa-|-Gly bonds. With synthetic peptides, a preference is shown for Gly at P3 and P1', Pro and Ala at P2 and P2', and hydroxyproline, Ala or Arg at P3'.</text>
        <dbReference type="EC" id="3.4.24.3"/>
    </reaction>
</comment>
<dbReference type="InterPro" id="IPR000601">
    <property type="entry name" value="PKD_dom"/>
</dbReference>
<keyword evidence="13" id="KW-0843">Virulence</keyword>
<keyword evidence="8" id="KW-0479">Metal-binding</keyword>
<comment type="cofactor">
    <cofactor evidence="2">
        <name>Ca(2+)</name>
        <dbReference type="ChEBI" id="CHEBI:29108"/>
    </cofactor>
</comment>
<evidence type="ECO:0000256" key="12">
    <source>
        <dbReference type="ARBA" id="ARBA00022837"/>
    </source>
</evidence>
<protein>
    <recommendedName>
        <fullName evidence="5">microbial collagenase</fullName>
        <ecNumber evidence="5">3.4.24.3</ecNumber>
    </recommendedName>
</protein>
<dbReference type="GO" id="GO:0008270">
    <property type="term" value="F:zinc ion binding"/>
    <property type="evidence" value="ECO:0007669"/>
    <property type="project" value="InterPro"/>
</dbReference>
<evidence type="ECO:0000256" key="17">
    <source>
        <dbReference type="SAM" id="MobiDB-lite"/>
    </source>
</evidence>
<keyword evidence="14" id="KW-0482">Metalloprotease</keyword>
<feature type="compositionally biased region" description="Polar residues" evidence="17">
    <location>
        <begin position="42"/>
        <end position="53"/>
    </location>
</feature>
<dbReference type="Pfam" id="PF18911">
    <property type="entry name" value="PKD_4"/>
    <property type="match status" value="1"/>
</dbReference>
<sequence>MNTTRPERLRRSLTGFLILALALCLGLTLSAQPSRAAAASSTPGTNSPKNTAGSGRVADKSSPTPLGSTADVSDRSDARHTPLKATQLPPKQPVTSPAPQKSGAKGSNGAAAASCTPGDFGSRTGSALVTFVQSSTTTCVNTLFALTGTDAYNAFREAQMVTVADALRDAARSYPGDNSTNVWQLVLFLRAGYYVQSNYTSDVGPYGATLATASEAALDTFTASPHFMDVSAANGDIMGEVLILTDSANEQHRYLNTYKKVLNAYNSSYDAYWSMDTAVNDVFTPLFRGHWNPAYIAAVTADPSIIDTLSTFTLNHLAKLNDAWFYLDANAGSEMTRFLDTPALQAKVRPLAKNLLANSAITGTTAPLWVAVGAMTDAYDKAQCSYYGTCDFIGQLTAAALPITYHCDADHTFRAQSLTDAALSAACTSVKGQDAYFHSIVKDSGPVADDHNTNIEIVTFASPKDYQTYSGWIFGNSTNNGGEYLEGNPSDPANQARFLSYVKSVGDGFPGDIWNLNHEYTHYLDGRYDMAGDFEAGQGVPDIWWIEGFAEYVSYSYRGMADTEAIADAAQHTYALSTLWQSSYANSDLSRTYPWGYLATRYMIEKHPADVQNMLAKFRAGDYQGAYAVYSTGIGTRYDADFTTWLDACAAGACGGTSSGPTAAFEASVSGLKVSLTDKSTDTGSTITTRSWNFGDGTTSTAANPTKTYKAVGTYTISLTVTDAKGLSNTTTKSVAVTGALPTCTDPDLRLMGQNCSRTGRAAKTGDLDYLYLYLPAGTVTLKVTTTGGTGNANLYYNTKTWATNQAYTARSTKAGNTESITVTNRTAGYRYISLYAQSAFNGVTITTAY</sequence>
<dbReference type="PROSITE" id="PS50093">
    <property type="entry name" value="PKD"/>
    <property type="match status" value="1"/>
</dbReference>
<evidence type="ECO:0000256" key="9">
    <source>
        <dbReference type="ARBA" id="ARBA00022729"/>
    </source>
</evidence>
<evidence type="ECO:0000256" key="16">
    <source>
        <dbReference type="PIRSR" id="PIRSR602169-1"/>
    </source>
</evidence>
<dbReference type="KEGG" id="shun:DWB77_01513"/>
<evidence type="ECO:0000256" key="11">
    <source>
        <dbReference type="ARBA" id="ARBA00022833"/>
    </source>
</evidence>
<evidence type="ECO:0000313" key="21">
    <source>
        <dbReference type="Proteomes" id="UP000271554"/>
    </source>
</evidence>
<dbReference type="Pfam" id="PF04151">
    <property type="entry name" value="PPC"/>
    <property type="match status" value="1"/>
</dbReference>
<evidence type="ECO:0000256" key="13">
    <source>
        <dbReference type="ARBA" id="ARBA00023026"/>
    </source>
</evidence>
<evidence type="ECO:0000313" key="20">
    <source>
        <dbReference type="EMBL" id="AYG79400.1"/>
    </source>
</evidence>
<feature type="active site" evidence="16">
    <location>
        <position position="519"/>
    </location>
</feature>
<keyword evidence="11" id="KW-0862">Zinc</keyword>
<dbReference type="Pfam" id="PF01752">
    <property type="entry name" value="Peptidase_M9"/>
    <property type="match status" value="1"/>
</dbReference>
<reference evidence="20 21" key="1">
    <citation type="submission" date="2018-10" db="EMBL/GenBank/DDBJ databases">
        <title>Relationship between Morphology and Antimicrobial Activity in Streptomyces.</title>
        <authorList>
            <person name="Kang H.J."/>
            <person name="Kim S.B."/>
        </authorList>
    </citation>
    <scope>NUCLEOTIDE SEQUENCE [LARGE SCALE GENOMIC DNA]</scope>
    <source>
        <strain evidence="20 21">BH38</strain>
    </source>
</reference>
<dbReference type="GO" id="GO:0006508">
    <property type="term" value="P:proteolysis"/>
    <property type="evidence" value="ECO:0007669"/>
    <property type="project" value="UniProtKB-KW"/>
</dbReference>
<accession>A0A387HEN7</accession>
<feature type="compositionally biased region" description="Low complexity" evidence="17">
    <location>
        <begin position="101"/>
        <end position="114"/>
    </location>
</feature>
<evidence type="ECO:0000256" key="6">
    <source>
        <dbReference type="ARBA" id="ARBA00022525"/>
    </source>
</evidence>
<dbReference type="AlphaFoldDB" id="A0A387HEN7"/>
<dbReference type="EMBL" id="CP032698">
    <property type="protein sequence ID" value="AYG79400.1"/>
    <property type="molecule type" value="Genomic_DNA"/>
</dbReference>
<dbReference type="Gene3D" id="2.60.120.380">
    <property type="match status" value="1"/>
</dbReference>
<feature type="region of interest" description="Disordered" evidence="17">
    <location>
        <begin position="37"/>
        <end position="116"/>
    </location>
</feature>
<name>A0A387HEN7_9ACTN</name>
<feature type="chain" id="PRO_5039076423" description="microbial collagenase" evidence="18">
    <location>
        <begin position="37"/>
        <end position="850"/>
    </location>
</feature>
<dbReference type="Gene3D" id="1.10.390.20">
    <property type="match status" value="1"/>
</dbReference>
<dbReference type="GO" id="GO:0005975">
    <property type="term" value="P:carbohydrate metabolic process"/>
    <property type="evidence" value="ECO:0007669"/>
    <property type="project" value="UniProtKB-ARBA"/>
</dbReference>
<evidence type="ECO:0000256" key="8">
    <source>
        <dbReference type="ARBA" id="ARBA00022723"/>
    </source>
</evidence>
<evidence type="ECO:0000259" key="19">
    <source>
        <dbReference type="PROSITE" id="PS50093"/>
    </source>
</evidence>
<keyword evidence="6" id="KW-0964">Secreted</keyword>
<keyword evidence="15" id="KW-0865">Zymogen</keyword>
<dbReference type="GO" id="GO:0004222">
    <property type="term" value="F:metalloendopeptidase activity"/>
    <property type="evidence" value="ECO:0007669"/>
    <property type="project" value="UniProtKB-EC"/>
</dbReference>
<dbReference type="SMART" id="SM00089">
    <property type="entry name" value="PKD"/>
    <property type="match status" value="1"/>
</dbReference>
<evidence type="ECO:0000256" key="2">
    <source>
        <dbReference type="ARBA" id="ARBA00001913"/>
    </source>
</evidence>
<dbReference type="Gene3D" id="3.40.30.160">
    <property type="entry name" value="Collagenase ColT, N-terminal domain"/>
    <property type="match status" value="1"/>
</dbReference>
<dbReference type="InterPro" id="IPR002169">
    <property type="entry name" value="Peptidase_M9A/M9B"/>
</dbReference>
<evidence type="ECO:0000256" key="15">
    <source>
        <dbReference type="ARBA" id="ARBA00023145"/>
    </source>
</evidence>
<dbReference type="CDD" id="cd00146">
    <property type="entry name" value="PKD"/>
    <property type="match status" value="1"/>
</dbReference>
<dbReference type="Pfam" id="PF08453">
    <property type="entry name" value="Peptidase_M9_N"/>
    <property type="match status" value="1"/>
</dbReference>
<proteinExistence type="predicted"/>
<dbReference type="Gene3D" id="2.60.40.10">
    <property type="entry name" value="Immunoglobulins"/>
    <property type="match status" value="1"/>
</dbReference>
<dbReference type="InterPro" id="IPR007280">
    <property type="entry name" value="Peptidase_C_arc/bac"/>
</dbReference>
<evidence type="ECO:0000256" key="4">
    <source>
        <dbReference type="ARBA" id="ARBA00004613"/>
    </source>
</evidence>
<dbReference type="EC" id="3.4.24.3" evidence="5"/>
<keyword evidence="10 20" id="KW-0378">Hydrolase</keyword>
<evidence type="ECO:0000256" key="3">
    <source>
        <dbReference type="ARBA" id="ARBA00001947"/>
    </source>
</evidence>
<feature type="compositionally biased region" description="Polar residues" evidence="17">
    <location>
        <begin position="61"/>
        <end position="71"/>
    </location>
</feature>
<dbReference type="InterPro" id="IPR013661">
    <property type="entry name" value="Peptidase_M9_N_dom"/>
</dbReference>
<dbReference type="InterPro" id="IPR013783">
    <property type="entry name" value="Ig-like_fold"/>
</dbReference>
<evidence type="ECO:0000256" key="10">
    <source>
        <dbReference type="ARBA" id="ARBA00022801"/>
    </source>
</evidence>
<keyword evidence="21" id="KW-1185">Reference proteome</keyword>
<feature type="domain" description="PKD" evidence="19">
    <location>
        <begin position="680"/>
        <end position="738"/>
    </location>
</feature>
<keyword evidence="7" id="KW-0645">Protease</keyword>
<dbReference type="PANTHER" id="PTHR13062:SF9">
    <property type="entry name" value="MICROBIAL COLLAGENASE"/>
    <property type="match status" value="1"/>
</dbReference>
<dbReference type="GO" id="GO:0005576">
    <property type="term" value="C:extracellular region"/>
    <property type="evidence" value="ECO:0007669"/>
    <property type="project" value="UniProtKB-SubCell"/>
</dbReference>
<organism evidence="20 21">
    <name type="scientific">Streptomyces hundungensis</name>
    <dbReference type="NCBI Taxonomy" id="1077946"/>
    <lineage>
        <taxon>Bacteria</taxon>
        <taxon>Bacillati</taxon>
        <taxon>Actinomycetota</taxon>
        <taxon>Actinomycetes</taxon>
        <taxon>Kitasatosporales</taxon>
        <taxon>Streptomycetaceae</taxon>
        <taxon>Streptomyces</taxon>
    </lineage>
</organism>
<comment type="subcellular location">
    <subcellularLocation>
        <location evidence="4">Secreted</location>
    </subcellularLocation>
</comment>
<evidence type="ECO:0000256" key="5">
    <source>
        <dbReference type="ARBA" id="ARBA00012653"/>
    </source>
</evidence>
<dbReference type="RefSeq" id="WP_281279990.1">
    <property type="nucleotide sequence ID" value="NZ_CP032698.1"/>
</dbReference>
<keyword evidence="9 18" id="KW-0732">Signal</keyword>
<dbReference type="SUPFAM" id="SSF49299">
    <property type="entry name" value="PKD domain"/>
    <property type="match status" value="1"/>
</dbReference>
<evidence type="ECO:0000256" key="7">
    <source>
        <dbReference type="ARBA" id="ARBA00022670"/>
    </source>
</evidence>
<dbReference type="InterPro" id="IPR035986">
    <property type="entry name" value="PKD_dom_sf"/>
</dbReference>
<dbReference type="PRINTS" id="PR00931">
    <property type="entry name" value="MICOLLPTASE"/>
</dbReference>
<evidence type="ECO:0000256" key="1">
    <source>
        <dbReference type="ARBA" id="ARBA00000424"/>
    </source>
</evidence>
<dbReference type="PANTHER" id="PTHR13062">
    <property type="entry name" value="COLLAGENASE"/>
    <property type="match status" value="1"/>
</dbReference>
<evidence type="ECO:0000256" key="14">
    <source>
        <dbReference type="ARBA" id="ARBA00023049"/>
    </source>
</evidence>
<gene>
    <name evidence="20" type="ORF">DWB77_01513</name>
</gene>
<feature type="signal peptide" evidence="18">
    <location>
        <begin position="1"/>
        <end position="36"/>
    </location>
</feature>